<name>A0A414NWR2_9FIRM</name>
<evidence type="ECO:0000313" key="2">
    <source>
        <dbReference type="Proteomes" id="UP000283442"/>
    </source>
</evidence>
<dbReference type="EMBL" id="QRHE01000006">
    <property type="protein sequence ID" value="RHF51595.1"/>
    <property type="molecule type" value="Genomic_DNA"/>
</dbReference>
<evidence type="ECO:0000313" key="1">
    <source>
        <dbReference type="EMBL" id="RHF51595.1"/>
    </source>
</evidence>
<sequence>MAGEVIEVCGKFKPVYTVRITIEDLFSDRELFLVEGSNANSYKPAKKTSTQDDVISHPSHYTQGIECMDYIESHKLNYARGNVIKYVTRAGLKDASKEVEDLEKARWYLDREIERVKKAKKDG</sequence>
<reference evidence="1 2" key="1">
    <citation type="submission" date="2018-08" db="EMBL/GenBank/DDBJ databases">
        <title>A genome reference for cultivated species of the human gut microbiota.</title>
        <authorList>
            <person name="Zou Y."/>
            <person name="Xue W."/>
            <person name="Luo G."/>
        </authorList>
    </citation>
    <scope>NUCLEOTIDE SEQUENCE [LARGE SCALE GENOMIC DNA]</scope>
    <source>
        <strain evidence="1 2">AM25-21AC</strain>
    </source>
</reference>
<dbReference type="InterPro" id="IPR021739">
    <property type="entry name" value="SaV-like"/>
</dbReference>
<dbReference type="OrthoDB" id="1684418at2"/>
<proteinExistence type="predicted"/>
<dbReference type="Proteomes" id="UP000283442">
    <property type="component" value="Unassembled WGS sequence"/>
</dbReference>
<organism evidence="1 2">
    <name type="scientific">Mitsuokella multacida</name>
    <dbReference type="NCBI Taxonomy" id="52226"/>
    <lineage>
        <taxon>Bacteria</taxon>
        <taxon>Bacillati</taxon>
        <taxon>Bacillota</taxon>
        <taxon>Negativicutes</taxon>
        <taxon>Selenomonadales</taxon>
        <taxon>Selenomonadaceae</taxon>
        <taxon>Mitsuokella</taxon>
    </lineage>
</organism>
<comment type="caution">
    <text evidence="1">The sequence shown here is derived from an EMBL/GenBank/DDBJ whole genome shotgun (WGS) entry which is preliminary data.</text>
</comment>
<gene>
    <name evidence="1" type="ORF">DW674_06750</name>
</gene>
<dbReference type="Pfam" id="PF11753">
    <property type="entry name" value="DUF3310"/>
    <property type="match status" value="1"/>
</dbReference>
<protein>
    <submittedName>
        <fullName evidence="1">DUF3310 domain-containing protein</fullName>
    </submittedName>
</protein>
<accession>A0A414NWR2</accession>
<dbReference type="AlphaFoldDB" id="A0A414NWR2"/>